<dbReference type="OrthoDB" id="5083509at2"/>
<gene>
    <name evidence="2" type="ORF">MTE01_14510</name>
</gene>
<organism evidence="2 3">
    <name type="scientific">Microbacterium testaceum</name>
    <name type="common">Aureobacterium testaceum</name>
    <name type="synonym">Brevibacterium testaceum</name>
    <dbReference type="NCBI Taxonomy" id="2033"/>
    <lineage>
        <taxon>Bacteria</taxon>
        <taxon>Bacillati</taxon>
        <taxon>Actinomycetota</taxon>
        <taxon>Actinomycetes</taxon>
        <taxon>Micrococcales</taxon>
        <taxon>Microbacteriaceae</taxon>
        <taxon>Microbacterium</taxon>
    </lineage>
</organism>
<feature type="compositionally biased region" description="Low complexity" evidence="1">
    <location>
        <begin position="76"/>
        <end position="89"/>
    </location>
</feature>
<accession>A0A4Y3QJE0</accession>
<dbReference type="AlphaFoldDB" id="A0A4Y3QJE0"/>
<evidence type="ECO:0000313" key="2">
    <source>
        <dbReference type="EMBL" id="GEB45506.1"/>
    </source>
</evidence>
<proteinExistence type="predicted"/>
<reference evidence="2 3" key="1">
    <citation type="submission" date="2019-06" db="EMBL/GenBank/DDBJ databases">
        <title>Whole genome shotgun sequence of Microbacterium testaceum NBRC 12675.</title>
        <authorList>
            <person name="Hosoyama A."/>
            <person name="Uohara A."/>
            <person name="Ohji S."/>
            <person name="Ichikawa N."/>
        </authorList>
    </citation>
    <scope>NUCLEOTIDE SEQUENCE [LARGE SCALE GENOMIC DNA]</scope>
    <source>
        <strain evidence="2 3">NBRC 12675</strain>
    </source>
</reference>
<dbReference type="RefSeq" id="WP_116238713.1">
    <property type="nucleotide sequence ID" value="NZ_BJML01000003.1"/>
</dbReference>
<comment type="caution">
    <text evidence="2">The sequence shown here is derived from an EMBL/GenBank/DDBJ whole genome shotgun (WGS) entry which is preliminary data.</text>
</comment>
<sequence length="181" mass="19246">MTVPAAHEYRTYPVVTLPVFDLRTGDVVVGTDSEVVGIDAESPWTRRISERHPSGQITRFAYDCADELTVYRKPPAESAADSGAESAPGTRTGRPAGIRCPHCGNVSAFAVQLTVNVVLDGDLDVIGSPQASSDQCSARLTGPGDGFRGDEPVQCQQDRGGCGHRGSVEQFRVRAEDSAVE</sequence>
<name>A0A4Y3QJE0_MICTE</name>
<protein>
    <submittedName>
        <fullName evidence="2">Uncharacterized protein</fullName>
    </submittedName>
</protein>
<dbReference type="Proteomes" id="UP000319525">
    <property type="component" value="Unassembled WGS sequence"/>
</dbReference>
<feature type="region of interest" description="Disordered" evidence="1">
    <location>
        <begin position="130"/>
        <end position="163"/>
    </location>
</feature>
<evidence type="ECO:0000256" key="1">
    <source>
        <dbReference type="SAM" id="MobiDB-lite"/>
    </source>
</evidence>
<feature type="region of interest" description="Disordered" evidence="1">
    <location>
        <begin position="75"/>
        <end position="94"/>
    </location>
</feature>
<evidence type="ECO:0000313" key="3">
    <source>
        <dbReference type="Proteomes" id="UP000319525"/>
    </source>
</evidence>
<dbReference type="EMBL" id="BJML01000003">
    <property type="protein sequence ID" value="GEB45506.1"/>
    <property type="molecule type" value="Genomic_DNA"/>
</dbReference>
<dbReference type="GeneID" id="57144144"/>